<dbReference type="RefSeq" id="WP_061998121.1">
    <property type="nucleotide sequence ID" value="NZ_JAUOQI010000003.1"/>
</dbReference>
<dbReference type="InterPro" id="IPR005636">
    <property type="entry name" value="DTW"/>
</dbReference>
<name>A0AAW7YWV9_9ALTE</name>
<dbReference type="PANTHER" id="PTHR21392">
    <property type="entry name" value="TRNA-URIDINE AMINOCARBOXYPROPYLTRANSFERASE 2"/>
    <property type="match status" value="1"/>
</dbReference>
<evidence type="ECO:0000313" key="7">
    <source>
        <dbReference type="EMBL" id="MDO6576681.1"/>
    </source>
</evidence>
<feature type="domain" description="DTW" evidence="6">
    <location>
        <begin position="1"/>
        <end position="188"/>
    </location>
</feature>
<comment type="similarity">
    <text evidence="5">Belongs to the TDD superfamily. DTWD2 family.</text>
</comment>
<dbReference type="InterPro" id="IPR039262">
    <property type="entry name" value="DTWD2/TAPT"/>
</dbReference>
<dbReference type="PANTHER" id="PTHR21392:SF0">
    <property type="entry name" value="TRNA-URIDINE AMINOCARBOXYPROPYLTRANSFERASE 2"/>
    <property type="match status" value="1"/>
</dbReference>
<accession>A0AAW7YWV9</accession>
<keyword evidence="3" id="KW-0949">S-adenosyl-L-methionine</keyword>
<evidence type="ECO:0000256" key="5">
    <source>
        <dbReference type="ARBA" id="ARBA00034489"/>
    </source>
</evidence>
<reference evidence="7" key="1">
    <citation type="submission" date="2023-07" db="EMBL/GenBank/DDBJ databases">
        <title>Genome content predicts the carbon catabolic preferences of heterotrophic bacteria.</title>
        <authorList>
            <person name="Gralka M."/>
        </authorList>
    </citation>
    <scope>NUCLEOTIDE SEQUENCE</scope>
    <source>
        <strain evidence="7">F2M12</strain>
    </source>
</reference>
<protein>
    <recommendedName>
        <fullName evidence="1">tRNA-uridine aminocarboxypropyltransferase</fullName>
        <ecNumber evidence="1">2.5.1.25</ecNumber>
    </recommendedName>
</protein>
<keyword evidence="4" id="KW-0819">tRNA processing</keyword>
<dbReference type="Pfam" id="PF03942">
    <property type="entry name" value="DTW"/>
    <property type="match status" value="1"/>
</dbReference>
<dbReference type="EC" id="2.5.1.25" evidence="1"/>
<dbReference type="GO" id="GO:0016432">
    <property type="term" value="F:tRNA-uridine aminocarboxypropyltransferase activity"/>
    <property type="evidence" value="ECO:0007669"/>
    <property type="project" value="UniProtKB-EC"/>
</dbReference>
<comment type="caution">
    <text evidence="7">The sequence shown here is derived from an EMBL/GenBank/DDBJ whole genome shotgun (WGS) entry which is preliminary data.</text>
</comment>
<evidence type="ECO:0000313" key="8">
    <source>
        <dbReference type="Proteomes" id="UP001170717"/>
    </source>
</evidence>
<dbReference type="AlphaFoldDB" id="A0AAW7YWV9"/>
<dbReference type="GO" id="GO:0008033">
    <property type="term" value="P:tRNA processing"/>
    <property type="evidence" value="ECO:0007669"/>
    <property type="project" value="UniProtKB-KW"/>
</dbReference>
<dbReference type="EMBL" id="JAUOQI010000003">
    <property type="protein sequence ID" value="MDO6576681.1"/>
    <property type="molecule type" value="Genomic_DNA"/>
</dbReference>
<dbReference type="SMART" id="SM01144">
    <property type="entry name" value="DTW"/>
    <property type="match status" value="1"/>
</dbReference>
<keyword evidence="2 7" id="KW-0808">Transferase</keyword>
<evidence type="ECO:0000256" key="4">
    <source>
        <dbReference type="ARBA" id="ARBA00022694"/>
    </source>
</evidence>
<sequence>MRAKCKQCNYPISTCICDAVSLVIIPIKIILIQHVKESANAKNTARLIKLCANDVEIITTDSISEMELLASRCSVQSTALLYPSERSIALESQREHIASALQTLLVIDGSWKQAYAVLQQFPWLSSIPSFHFEHAPSTQYRIRHTRIRKGLSTLEATAYTLNTLYNIDTQPFIKLQEAMQDNWRGPKSHQRET</sequence>
<evidence type="ECO:0000256" key="3">
    <source>
        <dbReference type="ARBA" id="ARBA00022691"/>
    </source>
</evidence>
<evidence type="ECO:0000259" key="6">
    <source>
        <dbReference type="SMART" id="SM01144"/>
    </source>
</evidence>
<proteinExistence type="inferred from homology"/>
<evidence type="ECO:0000256" key="1">
    <source>
        <dbReference type="ARBA" id="ARBA00012386"/>
    </source>
</evidence>
<gene>
    <name evidence="7" type="ORF">Q4527_04725</name>
</gene>
<evidence type="ECO:0000256" key="2">
    <source>
        <dbReference type="ARBA" id="ARBA00022679"/>
    </source>
</evidence>
<organism evidence="7 8">
    <name type="scientific">Alteromonas stellipolaris</name>
    <dbReference type="NCBI Taxonomy" id="233316"/>
    <lineage>
        <taxon>Bacteria</taxon>
        <taxon>Pseudomonadati</taxon>
        <taxon>Pseudomonadota</taxon>
        <taxon>Gammaproteobacteria</taxon>
        <taxon>Alteromonadales</taxon>
        <taxon>Alteromonadaceae</taxon>
        <taxon>Alteromonas/Salinimonas group</taxon>
        <taxon>Alteromonas</taxon>
    </lineage>
</organism>
<dbReference type="Proteomes" id="UP001170717">
    <property type="component" value="Unassembled WGS sequence"/>
</dbReference>